<evidence type="ECO:0000313" key="2">
    <source>
        <dbReference type="EMBL" id="GET40431.1"/>
    </source>
</evidence>
<dbReference type="EMBL" id="BLAY01000091">
    <property type="protein sequence ID" value="GET40431.1"/>
    <property type="molecule type" value="Genomic_DNA"/>
</dbReference>
<accession>A0AAV3XFZ9</accession>
<dbReference type="RefSeq" id="WP_226586268.1">
    <property type="nucleotide sequence ID" value="NZ_BLAY01000091.1"/>
</dbReference>
<proteinExistence type="predicted"/>
<feature type="domain" description="DUF5615" evidence="1">
    <location>
        <begin position="5"/>
        <end position="65"/>
    </location>
</feature>
<dbReference type="Proteomes" id="UP001050975">
    <property type="component" value="Unassembled WGS sequence"/>
</dbReference>
<reference evidence="2" key="1">
    <citation type="submission" date="2019-10" db="EMBL/GenBank/DDBJ databases">
        <title>Draft genome sequece of Microseira wollei NIES-4236.</title>
        <authorList>
            <person name="Yamaguchi H."/>
            <person name="Suzuki S."/>
            <person name="Kawachi M."/>
        </authorList>
    </citation>
    <scope>NUCLEOTIDE SEQUENCE</scope>
    <source>
        <strain evidence="2">NIES-4236</strain>
    </source>
</reference>
<sequence length="115" mass="13096">MTIALYMDEHVHKGITDGLREGEVDVLTVQEDNRTSTPDPIILDRATELQRVMFTQDQDFLIEANRRQVEEVNFAGVIYAHRKNVTIGDCVRDLEIIAKASEPEDLANQVLYLPL</sequence>
<dbReference type="AlphaFoldDB" id="A0AAV3XFZ9"/>
<keyword evidence="3" id="KW-1185">Reference proteome</keyword>
<name>A0AAV3XFZ9_9CYAN</name>
<dbReference type="InterPro" id="IPR041049">
    <property type="entry name" value="DUF5615"/>
</dbReference>
<organism evidence="2 3">
    <name type="scientific">Microseira wollei NIES-4236</name>
    <dbReference type="NCBI Taxonomy" id="2530354"/>
    <lineage>
        <taxon>Bacteria</taxon>
        <taxon>Bacillati</taxon>
        <taxon>Cyanobacteriota</taxon>
        <taxon>Cyanophyceae</taxon>
        <taxon>Oscillatoriophycideae</taxon>
        <taxon>Aerosakkonematales</taxon>
        <taxon>Aerosakkonemataceae</taxon>
        <taxon>Microseira</taxon>
    </lineage>
</organism>
<dbReference type="Pfam" id="PF18480">
    <property type="entry name" value="DUF5615"/>
    <property type="match status" value="1"/>
</dbReference>
<evidence type="ECO:0000259" key="1">
    <source>
        <dbReference type="Pfam" id="PF18480"/>
    </source>
</evidence>
<gene>
    <name evidence="2" type="ORF">MiSe_52400</name>
</gene>
<evidence type="ECO:0000313" key="3">
    <source>
        <dbReference type="Proteomes" id="UP001050975"/>
    </source>
</evidence>
<protein>
    <recommendedName>
        <fullName evidence="1">DUF5615 domain-containing protein</fullName>
    </recommendedName>
</protein>
<comment type="caution">
    <text evidence="2">The sequence shown here is derived from an EMBL/GenBank/DDBJ whole genome shotgun (WGS) entry which is preliminary data.</text>
</comment>